<protein>
    <submittedName>
        <fullName evidence="1">Uncharacterized protein</fullName>
    </submittedName>
</protein>
<name>A0A066VV41_TILAU</name>
<dbReference type="InParanoid" id="A0A066VV41"/>
<evidence type="ECO:0000313" key="1">
    <source>
        <dbReference type="EMBL" id="KDN45602.1"/>
    </source>
</evidence>
<dbReference type="Proteomes" id="UP000027361">
    <property type="component" value="Unassembled WGS sequence"/>
</dbReference>
<dbReference type="RefSeq" id="XP_013243241.1">
    <property type="nucleotide sequence ID" value="XM_013387787.1"/>
</dbReference>
<dbReference type="EMBL" id="JMSN01000041">
    <property type="protein sequence ID" value="KDN45602.1"/>
    <property type="molecule type" value="Genomic_DNA"/>
</dbReference>
<reference evidence="1 2" key="1">
    <citation type="submission" date="2014-05" db="EMBL/GenBank/DDBJ databases">
        <title>Draft genome sequence of a rare smut relative, Tilletiaria anomala UBC 951.</title>
        <authorList>
            <consortium name="DOE Joint Genome Institute"/>
            <person name="Toome M."/>
            <person name="Kuo A."/>
            <person name="Henrissat B."/>
            <person name="Lipzen A."/>
            <person name="Tritt A."/>
            <person name="Yoshinaga Y."/>
            <person name="Zane M."/>
            <person name="Barry K."/>
            <person name="Grigoriev I.V."/>
            <person name="Spatafora J.W."/>
            <person name="Aimea M.C."/>
        </authorList>
    </citation>
    <scope>NUCLEOTIDE SEQUENCE [LARGE SCALE GENOMIC DNA]</scope>
    <source>
        <strain evidence="1 2">UBC 951</strain>
    </source>
</reference>
<sequence>MEAEPDLGWLRLPLWPNASTVAPGDDRWSAGDSCRSHYGSRLVPSRRHPDCQRQEYFDINDATPLCAVKHGQFRVTMGFLIPIRLNLCPKKRS</sequence>
<accession>A0A066VV41</accession>
<keyword evidence="2" id="KW-1185">Reference proteome</keyword>
<comment type="caution">
    <text evidence="1">The sequence shown here is derived from an EMBL/GenBank/DDBJ whole genome shotgun (WGS) entry which is preliminary data.</text>
</comment>
<evidence type="ECO:0000313" key="2">
    <source>
        <dbReference type="Proteomes" id="UP000027361"/>
    </source>
</evidence>
<organism evidence="1 2">
    <name type="scientific">Tilletiaria anomala (strain ATCC 24038 / CBS 436.72 / UBC 951)</name>
    <dbReference type="NCBI Taxonomy" id="1037660"/>
    <lineage>
        <taxon>Eukaryota</taxon>
        <taxon>Fungi</taxon>
        <taxon>Dikarya</taxon>
        <taxon>Basidiomycota</taxon>
        <taxon>Ustilaginomycotina</taxon>
        <taxon>Exobasidiomycetes</taxon>
        <taxon>Georgefischeriales</taxon>
        <taxon>Tilletiariaceae</taxon>
        <taxon>Tilletiaria</taxon>
    </lineage>
</organism>
<dbReference type="GeneID" id="25261378"/>
<proteinExistence type="predicted"/>
<dbReference type="AlphaFoldDB" id="A0A066VV41"/>
<dbReference type="HOGENOM" id="CLU_2401221_0_0_1"/>
<gene>
    <name evidence="1" type="ORF">K437DRAFT_120724</name>
</gene>